<reference evidence="1 2" key="2">
    <citation type="journal article" date="2022" name="Mol. Ecol. Resour.">
        <title>The genomes of chicory, endive, great burdock and yacon provide insights into Asteraceae paleo-polyploidization history and plant inulin production.</title>
        <authorList>
            <person name="Fan W."/>
            <person name="Wang S."/>
            <person name="Wang H."/>
            <person name="Wang A."/>
            <person name="Jiang F."/>
            <person name="Liu H."/>
            <person name="Zhao H."/>
            <person name="Xu D."/>
            <person name="Zhang Y."/>
        </authorList>
    </citation>
    <scope>NUCLEOTIDE SEQUENCE [LARGE SCALE GENOMIC DNA]</scope>
    <source>
        <strain evidence="2">cv. Yunnan</strain>
        <tissue evidence="1">Leaves</tissue>
    </source>
</reference>
<name>A0ACB9CC34_9ASTR</name>
<sequence>MQVQPPSGSLQPQFPPPPPGMLPPQQHPVENQVQQQVLPQPMQQPQGHTPDGLQEELKLLFNMIDYYNENGSYPDSTDDDLIRFQESYWGRLPVVQLATRIFKVHKKFIRNLRTRIDRLNLNFDMDPFFNVGYQIWGISVQQADAVEQQPDAIGQQPDAVEQQPNAEPMELPNDAVEQQPDAEPMDIPNGAVELMEVHNAVEQLPDA</sequence>
<protein>
    <submittedName>
        <fullName evidence="1">Uncharacterized protein</fullName>
    </submittedName>
</protein>
<dbReference type="Proteomes" id="UP001056120">
    <property type="component" value="Linkage Group LG21"/>
</dbReference>
<gene>
    <name evidence="1" type="ORF">L1987_63005</name>
</gene>
<reference evidence="2" key="1">
    <citation type="journal article" date="2022" name="Mol. Ecol. Resour.">
        <title>The genomes of chicory, endive, great burdock and yacon provide insights into Asteraceae palaeo-polyploidization history and plant inulin production.</title>
        <authorList>
            <person name="Fan W."/>
            <person name="Wang S."/>
            <person name="Wang H."/>
            <person name="Wang A."/>
            <person name="Jiang F."/>
            <person name="Liu H."/>
            <person name="Zhao H."/>
            <person name="Xu D."/>
            <person name="Zhang Y."/>
        </authorList>
    </citation>
    <scope>NUCLEOTIDE SEQUENCE [LARGE SCALE GENOMIC DNA]</scope>
    <source>
        <strain evidence="2">cv. Yunnan</strain>
    </source>
</reference>
<evidence type="ECO:0000313" key="1">
    <source>
        <dbReference type="EMBL" id="KAI3731815.1"/>
    </source>
</evidence>
<comment type="caution">
    <text evidence="1">The sequence shown here is derived from an EMBL/GenBank/DDBJ whole genome shotgun (WGS) entry which is preliminary data.</text>
</comment>
<dbReference type="EMBL" id="CM042038">
    <property type="protein sequence ID" value="KAI3731815.1"/>
    <property type="molecule type" value="Genomic_DNA"/>
</dbReference>
<keyword evidence="2" id="KW-1185">Reference proteome</keyword>
<organism evidence="1 2">
    <name type="scientific">Smallanthus sonchifolius</name>
    <dbReference type="NCBI Taxonomy" id="185202"/>
    <lineage>
        <taxon>Eukaryota</taxon>
        <taxon>Viridiplantae</taxon>
        <taxon>Streptophyta</taxon>
        <taxon>Embryophyta</taxon>
        <taxon>Tracheophyta</taxon>
        <taxon>Spermatophyta</taxon>
        <taxon>Magnoliopsida</taxon>
        <taxon>eudicotyledons</taxon>
        <taxon>Gunneridae</taxon>
        <taxon>Pentapetalae</taxon>
        <taxon>asterids</taxon>
        <taxon>campanulids</taxon>
        <taxon>Asterales</taxon>
        <taxon>Asteraceae</taxon>
        <taxon>Asteroideae</taxon>
        <taxon>Heliantheae alliance</taxon>
        <taxon>Millerieae</taxon>
        <taxon>Smallanthus</taxon>
    </lineage>
</organism>
<accession>A0ACB9CC34</accession>
<proteinExistence type="predicted"/>
<evidence type="ECO:0000313" key="2">
    <source>
        <dbReference type="Proteomes" id="UP001056120"/>
    </source>
</evidence>